<proteinExistence type="predicted"/>
<dbReference type="EMBL" id="BMML01000018">
    <property type="protein sequence ID" value="GGN30569.1"/>
    <property type="molecule type" value="Genomic_DNA"/>
</dbReference>
<dbReference type="Proteomes" id="UP000653411">
    <property type="component" value="Unassembled WGS sequence"/>
</dbReference>
<evidence type="ECO:0000313" key="2">
    <source>
        <dbReference type="Proteomes" id="UP000653411"/>
    </source>
</evidence>
<reference evidence="1" key="2">
    <citation type="submission" date="2020-09" db="EMBL/GenBank/DDBJ databases">
        <authorList>
            <person name="Sun Q."/>
            <person name="Zhou Y."/>
        </authorList>
    </citation>
    <scope>NUCLEOTIDE SEQUENCE</scope>
    <source>
        <strain evidence="1">CGMCC 4.7110</strain>
    </source>
</reference>
<dbReference type="Pfam" id="PF13565">
    <property type="entry name" value="HTH_32"/>
    <property type="match status" value="1"/>
</dbReference>
<name>A0A918CUX9_9ACTN</name>
<comment type="caution">
    <text evidence="1">The sequence shown here is derived from an EMBL/GenBank/DDBJ whole genome shotgun (WGS) entry which is preliminary data.</text>
</comment>
<protein>
    <recommendedName>
        <fullName evidence="3">Transposase</fullName>
    </recommendedName>
</protein>
<dbReference type="SUPFAM" id="SSF46689">
    <property type="entry name" value="Homeodomain-like"/>
    <property type="match status" value="1"/>
</dbReference>
<gene>
    <name evidence="1" type="ORF">GCM10011578_067800</name>
</gene>
<organism evidence="1 2">
    <name type="scientific">Streptomyces fuscichromogenes</name>
    <dbReference type="NCBI Taxonomy" id="1324013"/>
    <lineage>
        <taxon>Bacteria</taxon>
        <taxon>Bacillati</taxon>
        <taxon>Actinomycetota</taxon>
        <taxon>Actinomycetes</taxon>
        <taxon>Kitasatosporales</taxon>
        <taxon>Streptomycetaceae</taxon>
        <taxon>Streptomyces</taxon>
    </lineage>
</organism>
<sequence>MPAIAVELGCSQRTVWWWLHRFNRSGLQGLEDLGGQGREWRITEEDRSQIISVVKTVPPGRMRWEPDGELWVFPRVCTLR</sequence>
<reference evidence="1" key="1">
    <citation type="journal article" date="2014" name="Int. J. Syst. Evol. Microbiol.">
        <title>Complete genome sequence of Corynebacterium casei LMG S-19264T (=DSM 44701T), isolated from a smear-ripened cheese.</title>
        <authorList>
            <consortium name="US DOE Joint Genome Institute (JGI-PGF)"/>
            <person name="Walter F."/>
            <person name="Albersmeier A."/>
            <person name="Kalinowski J."/>
            <person name="Ruckert C."/>
        </authorList>
    </citation>
    <scope>NUCLEOTIDE SEQUENCE</scope>
    <source>
        <strain evidence="1">CGMCC 4.7110</strain>
    </source>
</reference>
<dbReference type="AlphaFoldDB" id="A0A918CUX9"/>
<keyword evidence="2" id="KW-1185">Reference proteome</keyword>
<accession>A0A918CUX9</accession>
<evidence type="ECO:0000313" key="1">
    <source>
        <dbReference type="EMBL" id="GGN30569.1"/>
    </source>
</evidence>
<evidence type="ECO:0008006" key="3">
    <source>
        <dbReference type="Google" id="ProtNLM"/>
    </source>
</evidence>
<dbReference type="InterPro" id="IPR009057">
    <property type="entry name" value="Homeodomain-like_sf"/>
</dbReference>